<keyword evidence="12" id="KW-0614">Plasmid</keyword>
<reference evidence="12 13" key="1">
    <citation type="submission" date="2019-08" db="EMBL/GenBank/DDBJ databases">
        <authorList>
            <person name="Herpell B J."/>
        </authorList>
    </citation>
    <scope>NUCLEOTIDE SEQUENCE [LARGE SCALE GENOMIC DNA]</scope>
    <source>
        <strain evidence="13">Msb3</strain>
        <plasmid evidence="12 13">pII</plasmid>
    </source>
</reference>
<evidence type="ECO:0000256" key="8">
    <source>
        <dbReference type="ARBA" id="ARBA00023047"/>
    </source>
</evidence>
<proteinExistence type="inferred from homology"/>
<keyword evidence="13" id="KW-1185">Reference proteome</keyword>
<keyword evidence="7 10" id="KW-1133">Transmembrane helix</keyword>
<evidence type="ECO:0000313" key="12">
    <source>
        <dbReference type="EMBL" id="VVD31149.1"/>
    </source>
</evidence>
<dbReference type="Pfam" id="PF01061">
    <property type="entry name" value="ABC2_membrane"/>
    <property type="match status" value="1"/>
</dbReference>
<gene>
    <name evidence="12" type="ORF">PDMSB3_0025</name>
</gene>
<organism evidence="12 13">
    <name type="scientific">Paraburkholderia dioscoreae</name>
    <dbReference type="NCBI Taxonomy" id="2604047"/>
    <lineage>
        <taxon>Bacteria</taxon>
        <taxon>Pseudomonadati</taxon>
        <taxon>Pseudomonadota</taxon>
        <taxon>Betaproteobacteria</taxon>
        <taxon>Burkholderiales</taxon>
        <taxon>Burkholderiaceae</taxon>
        <taxon>Paraburkholderia</taxon>
    </lineage>
</organism>
<dbReference type="PRINTS" id="PR00164">
    <property type="entry name" value="ABC2TRNSPORT"/>
</dbReference>
<feature type="transmembrane region" description="Helical" evidence="10">
    <location>
        <begin position="39"/>
        <end position="60"/>
    </location>
</feature>
<comment type="subcellular location">
    <subcellularLocation>
        <location evidence="1">Cell membrane</location>
        <topology evidence="1">Multi-pass membrane protein</topology>
    </subcellularLocation>
</comment>
<dbReference type="InterPro" id="IPR013525">
    <property type="entry name" value="ABC2_TM"/>
</dbReference>
<dbReference type="RefSeq" id="WP_165190197.1">
    <property type="nucleotide sequence ID" value="NZ_LR699556.1"/>
</dbReference>
<keyword evidence="9 10" id="KW-0472">Membrane</keyword>
<evidence type="ECO:0000256" key="5">
    <source>
        <dbReference type="ARBA" id="ARBA00022597"/>
    </source>
</evidence>
<keyword evidence="8" id="KW-0625">Polysaccharide transport</keyword>
<feature type="transmembrane region" description="Helical" evidence="10">
    <location>
        <begin position="155"/>
        <end position="174"/>
    </location>
</feature>
<evidence type="ECO:0000256" key="7">
    <source>
        <dbReference type="ARBA" id="ARBA00022989"/>
    </source>
</evidence>
<keyword evidence="3" id="KW-0813">Transport</keyword>
<feature type="domain" description="ABC-2 type transporter transmembrane" evidence="11">
    <location>
        <begin position="20"/>
        <end position="228"/>
    </location>
</feature>
<evidence type="ECO:0000256" key="10">
    <source>
        <dbReference type="SAM" id="Phobius"/>
    </source>
</evidence>
<dbReference type="Proteomes" id="UP000325811">
    <property type="component" value="Plasmid pII"/>
</dbReference>
<dbReference type="GO" id="GO:0043190">
    <property type="term" value="C:ATP-binding cassette (ABC) transporter complex"/>
    <property type="evidence" value="ECO:0007669"/>
    <property type="project" value="InterPro"/>
</dbReference>
<evidence type="ECO:0000259" key="11">
    <source>
        <dbReference type="Pfam" id="PF01061"/>
    </source>
</evidence>
<dbReference type="AlphaFoldDB" id="A0A5Q4Z9M0"/>
<dbReference type="PANTHER" id="PTHR30413">
    <property type="entry name" value="INNER MEMBRANE TRANSPORT PERMEASE"/>
    <property type="match status" value="1"/>
</dbReference>
<feature type="transmembrane region" description="Helical" evidence="10">
    <location>
        <begin position="241"/>
        <end position="261"/>
    </location>
</feature>
<dbReference type="EMBL" id="LR699556">
    <property type="protein sequence ID" value="VVD31149.1"/>
    <property type="molecule type" value="Genomic_DNA"/>
</dbReference>
<evidence type="ECO:0000256" key="3">
    <source>
        <dbReference type="ARBA" id="ARBA00022448"/>
    </source>
</evidence>
<evidence type="ECO:0000256" key="9">
    <source>
        <dbReference type="ARBA" id="ARBA00023136"/>
    </source>
</evidence>
<geneLocation type="plasmid" evidence="12 13">
    <name>pII</name>
</geneLocation>
<feature type="transmembrane region" description="Helical" evidence="10">
    <location>
        <begin position="66"/>
        <end position="86"/>
    </location>
</feature>
<dbReference type="GO" id="GO:0015920">
    <property type="term" value="P:lipopolysaccharide transport"/>
    <property type="evidence" value="ECO:0007669"/>
    <property type="project" value="TreeGrafter"/>
</dbReference>
<keyword evidence="5" id="KW-0762">Sugar transport</keyword>
<evidence type="ECO:0000256" key="1">
    <source>
        <dbReference type="ARBA" id="ARBA00004651"/>
    </source>
</evidence>
<dbReference type="GO" id="GO:0015774">
    <property type="term" value="P:polysaccharide transport"/>
    <property type="evidence" value="ECO:0007669"/>
    <property type="project" value="UniProtKB-KW"/>
</dbReference>
<evidence type="ECO:0000256" key="6">
    <source>
        <dbReference type="ARBA" id="ARBA00022692"/>
    </source>
</evidence>
<comment type="similarity">
    <text evidence="2">Belongs to the ABC-2 integral membrane protein family.</text>
</comment>
<protein>
    <submittedName>
        <fullName evidence="12">Sugar ABC transporter permease</fullName>
    </submittedName>
</protein>
<name>A0A5Q4Z9M0_9BURK</name>
<sequence>MPSYVGTSFYRSLQIQGRVLFALLMREIITRYGRHNIGFAWLFAEPMLFTSGIAALWTLLKEGGATSHHINVIAYAITSYSTVLVWRNTISRCTLAIEPNMSLLVHRNVRPIDFFIARVVLELAGSSLSALAMLSMFIVIGVIPAPVDILTMLKGWFVLCWYSAAMAFLIGGLTEYSDLVEKLWHPIAYFQLPLSGVFAMAAWLPPKLRHIVLLFPVPNAVEVFRLGYFGDMIRPYYDMKYTCTVCLVLTWLGLLVVSGASRRLDAK</sequence>
<evidence type="ECO:0000313" key="13">
    <source>
        <dbReference type="Proteomes" id="UP000325811"/>
    </source>
</evidence>
<dbReference type="KEGG" id="pdio:PDMSB3_0025.3"/>
<evidence type="ECO:0000256" key="4">
    <source>
        <dbReference type="ARBA" id="ARBA00022475"/>
    </source>
</evidence>
<dbReference type="GO" id="GO:0140359">
    <property type="term" value="F:ABC-type transporter activity"/>
    <property type="evidence" value="ECO:0007669"/>
    <property type="project" value="InterPro"/>
</dbReference>
<evidence type="ECO:0000256" key="2">
    <source>
        <dbReference type="ARBA" id="ARBA00007783"/>
    </source>
</evidence>
<keyword evidence="4" id="KW-1003">Cell membrane</keyword>
<keyword evidence="6 10" id="KW-0812">Transmembrane</keyword>
<feature type="transmembrane region" description="Helical" evidence="10">
    <location>
        <begin position="186"/>
        <end position="204"/>
    </location>
</feature>
<dbReference type="InterPro" id="IPR000412">
    <property type="entry name" value="ABC_2_transport"/>
</dbReference>
<dbReference type="PANTHER" id="PTHR30413:SF10">
    <property type="entry name" value="CAPSULE POLYSACCHARIDE EXPORT INNER-MEMBRANE PROTEIN CTRC"/>
    <property type="match status" value="1"/>
</dbReference>
<accession>A0A5Q4Z9M0</accession>
<feature type="transmembrane region" description="Helical" evidence="10">
    <location>
        <begin position="119"/>
        <end position="143"/>
    </location>
</feature>